<feature type="compositionally biased region" description="Polar residues" evidence="1">
    <location>
        <begin position="31"/>
        <end position="55"/>
    </location>
</feature>
<gene>
    <name evidence="2" type="ORF">WAK64_15385</name>
</gene>
<evidence type="ECO:0008006" key="4">
    <source>
        <dbReference type="Google" id="ProtNLM"/>
    </source>
</evidence>
<evidence type="ECO:0000256" key="1">
    <source>
        <dbReference type="SAM" id="MobiDB-lite"/>
    </source>
</evidence>
<evidence type="ECO:0000313" key="2">
    <source>
        <dbReference type="EMBL" id="MEI5908432.1"/>
    </source>
</evidence>
<keyword evidence="3" id="KW-1185">Reference proteome</keyword>
<dbReference type="RefSeq" id="WP_336587883.1">
    <property type="nucleotide sequence ID" value="NZ_JBBAXC010000013.1"/>
</dbReference>
<protein>
    <recommendedName>
        <fullName evidence="4">Spore coat protein</fullName>
    </recommendedName>
</protein>
<accession>A0ABU8HGM1</accession>
<name>A0ABU8HGM1_9BACI</name>
<dbReference type="EMBL" id="JBBAXC010000013">
    <property type="protein sequence ID" value="MEI5908432.1"/>
    <property type="molecule type" value="Genomic_DNA"/>
</dbReference>
<feature type="compositionally biased region" description="Polar residues" evidence="1">
    <location>
        <begin position="1"/>
        <end position="14"/>
    </location>
</feature>
<proteinExistence type="predicted"/>
<evidence type="ECO:0000313" key="3">
    <source>
        <dbReference type="Proteomes" id="UP001312865"/>
    </source>
</evidence>
<dbReference type="Proteomes" id="UP001312865">
    <property type="component" value="Unassembled WGS sequence"/>
</dbReference>
<reference evidence="2 3" key="1">
    <citation type="journal article" date="2018" name="J. Microbiol.">
        <title>Bacillus spongiae sp. nov., isolated from sponge of Jeju Island.</title>
        <authorList>
            <person name="Lee G.E."/>
            <person name="Im W.T."/>
            <person name="Park J.S."/>
        </authorList>
    </citation>
    <scope>NUCLEOTIDE SEQUENCE [LARGE SCALE GENOMIC DNA]</scope>
    <source>
        <strain evidence="2 3">135PIL107-10</strain>
    </source>
</reference>
<sequence length="96" mass="10781">MNGSKNDGFQGQSNDGRDRFSQLMFGPPRNEGNTNIPTQEGNESNNSLDINSLVNGHNPDQIMNQLVEIYDSIQELKPIVSEFTPVVDYLKKKLKL</sequence>
<organism evidence="2 3">
    <name type="scientific">Bacillus spongiae</name>
    <dbReference type="NCBI Taxonomy" id="2683610"/>
    <lineage>
        <taxon>Bacteria</taxon>
        <taxon>Bacillati</taxon>
        <taxon>Bacillota</taxon>
        <taxon>Bacilli</taxon>
        <taxon>Bacillales</taxon>
        <taxon>Bacillaceae</taxon>
        <taxon>Bacillus</taxon>
    </lineage>
</organism>
<feature type="region of interest" description="Disordered" evidence="1">
    <location>
        <begin position="1"/>
        <end position="56"/>
    </location>
</feature>
<comment type="caution">
    <text evidence="2">The sequence shown here is derived from an EMBL/GenBank/DDBJ whole genome shotgun (WGS) entry which is preliminary data.</text>
</comment>